<dbReference type="AlphaFoldDB" id="A0A238KL80"/>
<feature type="transmembrane region" description="Helical" evidence="1">
    <location>
        <begin position="214"/>
        <end position="240"/>
    </location>
</feature>
<dbReference type="Pfam" id="PF11750">
    <property type="entry name" value="DUF3307"/>
    <property type="match status" value="1"/>
</dbReference>
<sequence length="251" mass="26934">MSATVETLAALLLAHALADFVFQTNAMIENKRKPQVQLLHGVIVLVLSLAAVGQPLSGPVWFLAALHLLTDRIKLAFGDTLGPFLLDQTVHIITICAIAIAFPTLWQDGWWADILSAGDIAARVPVIMIYLSGAILAVRAGGFAVAKLLTPYQSYWVRHAVLAGSLKDAGRLIGQLERGLTYLFVLTGQPTGVAVLIGAKSVLRFNTTKDERRLAEYVIIGTLASIGWAILMALGAQFLIETLTAPQTPLS</sequence>
<dbReference type="Proteomes" id="UP000202922">
    <property type="component" value="Unassembled WGS sequence"/>
</dbReference>
<name>A0A238KL80_9RHOB</name>
<protein>
    <recommendedName>
        <fullName evidence="4">DUF3307 domain-containing protein</fullName>
    </recommendedName>
</protein>
<keyword evidence="1" id="KW-0472">Membrane</keyword>
<evidence type="ECO:0008006" key="4">
    <source>
        <dbReference type="Google" id="ProtNLM"/>
    </source>
</evidence>
<evidence type="ECO:0000313" key="3">
    <source>
        <dbReference type="Proteomes" id="UP000202922"/>
    </source>
</evidence>
<dbReference type="EMBL" id="FXYE01000002">
    <property type="protein sequence ID" value="SMX42832.1"/>
    <property type="molecule type" value="Genomic_DNA"/>
</dbReference>
<feature type="transmembrane region" description="Helical" evidence="1">
    <location>
        <begin position="42"/>
        <end position="69"/>
    </location>
</feature>
<keyword evidence="1" id="KW-1133">Transmembrane helix</keyword>
<evidence type="ECO:0000256" key="1">
    <source>
        <dbReference type="SAM" id="Phobius"/>
    </source>
</evidence>
<keyword evidence="3" id="KW-1185">Reference proteome</keyword>
<dbReference type="OrthoDB" id="8536716at2"/>
<dbReference type="RefSeq" id="WP_093967287.1">
    <property type="nucleotide sequence ID" value="NZ_FXYE01000002.1"/>
</dbReference>
<keyword evidence="1" id="KW-0812">Transmembrane</keyword>
<feature type="transmembrane region" description="Helical" evidence="1">
    <location>
        <begin position="126"/>
        <end position="149"/>
    </location>
</feature>
<proteinExistence type="predicted"/>
<accession>A0A238KL80</accession>
<reference evidence="3" key="1">
    <citation type="submission" date="2017-05" db="EMBL/GenBank/DDBJ databases">
        <authorList>
            <person name="Rodrigo-Torres L."/>
            <person name="Arahal R. D."/>
            <person name="Lucena T."/>
        </authorList>
    </citation>
    <scope>NUCLEOTIDE SEQUENCE [LARGE SCALE GENOMIC DNA]</scope>
    <source>
        <strain evidence="3">CECT 8621</strain>
    </source>
</reference>
<feature type="transmembrane region" description="Helical" evidence="1">
    <location>
        <begin position="81"/>
        <end position="106"/>
    </location>
</feature>
<evidence type="ECO:0000313" key="2">
    <source>
        <dbReference type="EMBL" id="SMX42832.1"/>
    </source>
</evidence>
<gene>
    <name evidence="2" type="ORF">COL8621_02092</name>
</gene>
<organism evidence="2 3">
    <name type="scientific">Actibacterium lipolyticum</name>
    <dbReference type="NCBI Taxonomy" id="1524263"/>
    <lineage>
        <taxon>Bacteria</taxon>
        <taxon>Pseudomonadati</taxon>
        <taxon>Pseudomonadota</taxon>
        <taxon>Alphaproteobacteria</taxon>
        <taxon>Rhodobacterales</taxon>
        <taxon>Roseobacteraceae</taxon>
        <taxon>Actibacterium</taxon>
    </lineage>
</organism>
<dbReference type="InterPro" id="IPR021737">
    <property type="entry name" value="Phage_phiKZ_Orf197"/>
</dbReference>